<feature type="chain" id="PRO_5013155761" evidence="1">
    <location>
        <begin position="23"/>
        <end position="277"/>
    </location>
</feature>
<dbReference type="AlphaFoldDB" id="A0A1M6W626"/>
<organism evidence="2 3">
    <name type="scientific">Fibrobacter intestinalis</name>
    <dbReference type="NCBI Taxonomy" id="28122"/>
    <lineage>
        <taxon>Bacteria</taxon>
        <taxon>Pseudomonadati</taxon>
        <taxon>Fibrobacterota</taxon>
        <taxon>Fibrobacteria</taxon>
        <taxon>Fibrobacterales</taxon>
        <taxon>Fibrobacteraceae</taxon>
        <taxon>Fibrobacter</taxon>
    </lineage>
</organism>
<name>A0A1M6W626_9BACT</name>
<keyword evidence="1" id="KW-0732">Signal</keyword>
<accession>A0A1M6W626</accession>
<protein>
    <submittedName>
        <fullName evidence="2">Uncharacterized protein</fullName>
    </submittedName>
</protein>
<keyword evidence="3" id="KW-1185">Reference proteome</keyword>
<evidence type="ECO:0000256" key="1">
    <source>
        <dbReference type="SAM" id="SignalP"/>
    </source>
</evidence>
<dbReference type="Proteomes" id="UP000184275">
    <property type="component" value="Unassembled WGS sequence"/>
</dbReference>
<feature type="signal peptide" evidence="1">
    <location>
        <begin position="1"/>
        <end position="22"/>
    </location>
</feature>
<gene>
    <name evidence="2" type="ORF">SAMN05720469_12227</name>
</gene>
<dbReference type="EMBL" id="FRAW01000022">
    <property type="protein sequence ID" value="SHK89161.1"/>
    <property type="molecule type" value="Genomic_DNA"/>
</dbReference>
<evidence type="ECO:0000313" key="3">
    <source>
        <dbReference type="Proteomes" id="UP000184275"/>
    </source>
</evidence>
<dbReference type="RefSeq" id="WP_073305066.1">
    <property type="nucleotide sequence ID" value="NZ_FRAW01000022.1"/>
</dbReference>
<reference evidence="3" key="1">
    <citation type="submission" date="2016-11" db="EMBL/GenBank/DDBJ databases">
        <authorList>
            <person name="Varghese N."/>
            <person name="Submissions S."/>
        </authorList>
    </citation>
    <scope>NUCLEOTIDE SEQUENCE [LARGE SCALE GENOMIC DNA]</scope>
    <source>
        <strain evidence="3">UWOS</strain>
    </source>
</reference>
<evidence type="ECO:0000313" key="2">
    <source>
        <dbReference type="EMBL" id="SHK89161.1"/>
    </source>
</evidence>
<proteinExistence type="predicted"/>
<sequence>MKKIVSLLFLAVAALATPPVIFESAQPFRSEELFQKLDEKGGGGTWMEWDADGVLDSAIAAIVMDEKGQICRKVEHGWLLNSPNGKKLFALLEKKEKGEKLSFFEIGKISTKKIPLDIKEPLQAQTVFRDYREKLPGLYVHLDDTNLQVAVRQNEIQFSYLKPDAQPIAPIPHFAMLSESQKLLEIQTRRDFYAYEYALMVQAFIASTRGLFNWQIWHWYNKDWISSAMISEREISAILSSPDQSKFVRIFFQKLSSGGFVEMQTNSHGSFLLTIRR</sequence>